<protein>
    <submittedName>
        <fullName evidence="2">Uncharacterized protein</fullName>
    </submittedName>
</protein>
<comment type="caution">
    <text evidence="2">The sequence shown here is derived from an EMBL/GenBank/DDBJ whole genome shotgun (WGS) entry which is preliminary data.</text>
</comment>
<dbReference type="Proteomes" id="UP000311382">
    <property type="component" value="Unassembled WGS sequence"/>
</dbReference>
<dbReference type="EMBL" id="SOZI01000034">
    <property type="protein sequence ID" value="TNY21926.1"/>
    <property type="molecule type" value="Genomic_DNA"/>
</dbReference>
<name>A0A5C5G055_9BASI</name>
<organism evidence="2 3">
    <name type="scientific">Rhodotorula diobovata</name>
    <dbReference type="NCBI Taxonomy" id="5288"/>
    <lineage>
        <taxon>Eukaryota</taxon>
        <taxon>Fungi</taxon>
        <taxon>Dikarya</taxon>
        <taxon>Basidiomycota</taxon>
        <taxon>Pucciniomycotina</taxon>
        <taxon>Microbotryomycetes</taxon>
        <taxon>Sporidiobolales</taxon>
        <taxon>Sporidiobolaceae</taxon>
        <taxon>Rhodotorula</taxon>
    </lineage>
</organism>
<accession>A0A5C5G055</accession>
<dbReference type="AlphaFoldDB" id="A0A5C5G055"/>
<reference evidence="2 3" key="1">
    <citation type="submission" date="2019-03" db="EMBL/GenBank/DDBJ databases">
        <title>Rhodosporidium diobovatum UCD-FST 08-225 genome sequencing, assembly, and annotation.</title>
        <authorList>
            <person name="Fakankun I.U."/>
            <person name="Fristensky B."/>
            <person name="Levin D.B."/>
        </authorList>
    </citation>
    <scope>NUCLEOTIDE SEQUENCE [LARGE SCALE GENOMIC DNA]</scope>
    <source>
        <strain evidence="2 3">UCD-FST 08-225</strain>
    </source>
</reference>
<evidence type="ECO:0000313" key="2">
    <source>
        <dbReference type="EMBL" id="TNY21926.1"/>
    </source>
</evidence>
<gene>
    <name evidence="2" type="ORF">DMC30DRAFT_177372</name>
</gene>
<keyword evidence="3" id="KW-1185">Reference proteome</keyword>
<feature type="region of interest" description="Disordered" evidence="1">
    <location>
        <begin position="39"/>
        <end position="92"/>
    </location>
</feature>
<feature type="compositionally biased region" description="Low complexity" evidence="1">
    <location>
        <begin position="50"/>
        <end position="62"/>
    </location>
</feature>
<evidence type="ECO:0000256" key="1">
    <source>
        <dbReference type="SAM" id="MobiDB-lite"/>
    </source>
</evidence>
<evidence type="ECO:0000313" key="3">
    <source>
        <dbReference type="Proteomes" id="UP000311382"/>
    </source>
</evidence>
<sequence>MRSDVSEKRGAARCCWTTARSTRPATACTSGEACKIAPGWIPRAPPPRSPSSSSSSLLTPSAEAFLPTPPQCRPCSTLPSQHPPSPTERLFRPFPSSAAFLAPSTRRRPFTPARGAREGRACPLEQALIGLTCFRPPVSLFAAPESQSLVSRTGRS</sequence>
<proteinExistence type="predicted"/>